<dbReference type="PANTHER" id="PTHR34145">
    <property type="entry name" value="OS02G0105600 PROTEIN"/>
    <property type="match status" value="1"/>
</dbReference>
<dbReference type="Pfam" id="PF23622">
    <property type="entry name" value="LRR_At1g61320_AtMIF1"/>
    <property type="match status" value="1"/>
</dbReference>
<sequence length="197" mass="21911">MPILESLSIRSHFEMVDTPMLPTKFMFLKYLIIYMGITGERSPSYDYFSLASFLDASPLLETLTLDVTQLEMHHESVFEGSLQLGQMPAHHHGCLKTVKITGFTSAKSLVELTCYILKNAESLECLTLDTLSGTSRCYLGISIMSSCDPMSEDIFLEAPRAIAAIRTYIEDKVPSTVTLTVLEPCKRCHAKGKFVGV</sequence>
<dbReference type="Proteomes" id="UP001054889">
    <property type="component" value="Unassembled WGS sequence"/>
</dbReference>
<evidence type="ECO:0000313" key="2">
    <source>
        <dbReference type="EMBL" id="GJN12600.1"/>
    </source>
</evidence>
<dbReference type="AlphaFoldDB" id="A0AAV5DQY0"/>
<evidence type="ECO:0000259" key="1">
    <source>
        <dbReference type="Pfam" id="PF23622"/>
    </source>
</evidence>
<proteinExistence type="predicted"/>
<reference evidence="2" key="1">
    <citation type="journal article" date="2018" name="DNA Res.">
        <title>Multiple hybrid de novo genome assembly of finger millet, an orphan allotetraploid crop.</title>
        <authorList>
            <person name="Hatakeyama M."/>
            <person name="Aluri S."/>
            <person name="Balachadran M.T."/>
            <person name="Sivarajan S.R."/>
            <person name="Patrignani A."/>
            <person name="Gruter S."/>
            <person name="Poveda L."/>
            <person name="Shimizu-Inatsugi R."/>
            <person name="Baeten J."/>
            <person name="Francoijs K.J."/>
            <person name="Nataraja K.N."/>
            <person name="Reddy Y.A.N."/>
            <person name="Phadnis S."/>
            <person name="Ravikumar R.L."/>
            <person name="Schlapbach R."/>
            <person name="Sreeman S.M."/>
            <person name="Shimizu K.K."/>
        </authorList>
    </citation>
    <scope>NUCLEOTIDE SEQUENCE</scope>
</reference>
<dbReference type="InterPro" id="IPR055357">
    <property type="entry name" value="LRR_At1g61320_AtMIF1"/>
</dbReference>
<dbReference type="PANTHER" id="PTHR34145:SF28">
    <property type="entry name" value="F-BOX DOMAIN-CONTAINING PROTEIN"/>
    <property type="match status" value="1"/>
</dbReference>
<dbReference type="InterPro" id="IPR053772">
    <property type="entry name" value="At1g61320/At1g61330-like"/>
</dbReference>
<protein>
    <recommendedName>
        <fullName evidence="1">At1g61320/AtMIF1 LRR domain-containing protein</fullName>
    </recommendedName>
</protein>
<feature type="domain" description="At1g61320/AtMIF1 LRR" evidence="1">
    <location>
        <begin position="1"/>
        <end position="185"/>
    </location>
</feature>
<name>A0AAV5DQY0_ELECO</name>
<evidence type="ECO:0000313" key="3">
    <source>
        <dbReference type="Proteomes" id="UP001054889"/>
    </source>
</evidence>
<organism evidence="2 3">
    <name type="scientific">Eleusine coracana subsp. coracana</name>
    <dbReference type="NCBI Taxonomy" id="191504"/>
    <lineage>
        <taxon>Eukaryota</taxon>
        <taxon>Viridiplantae</taxon>
        <taxon>Streptophyta</taxon>
        <taxon>Embryophyta</taxon>
        <taxon>Tracheophyta</taxon>
        <taxon>Spermatophyta</taxon>
        <taxon>Magnoliopsida</taxon>
        <taxon>Liliopsida</taxon>
        <taxon>Poales</taxon>
        <taxon>Poaceae</taxon>
        <taxon>PACMAD clade</taxon>
        <taxon>Chloridoideae</taxon>
        <taxon>Cynodonteae</taxon>
        <taxon>Eleusininae</taxon>
        <taxon>Eleusine</taxon>
    </lineage>
</organism>
<accession>A0AAV5DQY0</accession>
<keyword evidence="3" id="KW-1185">Reference proteome</keyword>
<gene>
    <name evidence="2" type="primary">ga30889</name>
    <name evidence="2" type="ORF">PR202_ga30889</name>
</gene>
<dbReference type="EMBL" id="BQKI01000023">
    <property type="protein sequence ID" value="GJN12600.1"/>
    <property type="molecule type" value="Genomic_DNA"/>
</dbReference>
<reference evidence="2" key="2">
    <citation type="submission" date="2021-12" db="EMBL/GenBank/DDBJ databases">
        <title>Resequencing data analysis of finger millet.</title>
        <authorList>
            <person name="Hatakeyama M."/>
            <person name="Aluri S."/>
            <person name="Balachadran M.T."/>
            <person name="Sivarajan S.R."/>
            <person name="Poveda L."/>
            <person name="Shimizu-Inatsugi R."/>
            <person name="Schlapbach R."/>
            <person name="Sreeman S.M."/>
            <person name="Shimizu K.K."/>
        </authorList>
    </citation>
    <scope>NUCLEOTIDE SEQUENCE</scope>
</reference>
<comment type="caution">
    <text evidence="2">The sequence shown here is derived from an EMBL/GenBank/DDBJ whole genome shotgun (WGS) entry which is preliminary data.</text>
</comment>